<comment type="caution">
    <text evidence="3">The sequence shown here is derived from an EMBL/GenBank/DDBJ whole genome shotgun (WGS) entry which is preliminary data.</text>
</comment>
<dbReference type="OrthoDB" id="9867861at2"/>
<keyword evidence="2" id="KW-0732">Signal</keyword>
<evidence type="ECO:0000256" key="2">
    <source>
        <dbReference type="SAM" id="SignalP"/>
    </source>
</evidence>
<evidence type="ECO:0000313" key="4">
    <source>
        <dbReference type="Proteomes" id="UP000216339"/>
    </source>
</evidence>
<proteinExistence type="predicted"/>
<dbReference type="EMBL" id="MQWD01000001">
    <property type="protein sequence ID" value="PAP78424.1"/>
    <property type="molecule type" value="Genomic_DNA"/>
</dbReference>
<protein>
    <submittedName>
        <fullName evidence="3">Uncharacterized protein</fullName>
    </submittedName>
</protein>
<evidence type="ECO:0000256" key="1">
    <source>
        <dbReference type="SAM" id="MobiDB-lite"/>
    </source>
</evidence>
<dbReference type="Proteomes" id="UP000216339">
    <property type="component" value="Unassembled WGS sequence"/>
</dbReference>
<feature type="chain" id="PRO_5012628376" evidence="2">
    <location>
        <begin position="25"/>
        <end position="326"/>
    </location>
</feature>
<reference evidence="3 4" key="1">
    <citation type="submission" date="2016-11" db="EMBL/GenBank/DDBJ databases">
        <title>Study of marine rhodopsin-containing bacteria.</title>
        <authorList>
            <person name="Yoshizawa S."/>
            <person name="Kumagai Y."/>
            <person name="Kogure K."/>
        </authorList>
    </citation>
    <scope>NUCLEOTIDE SEQUENCE [LARGE SCALE GENOMIC DNA]</scope>
    <source>
        <strain evidence="3 4">SAORIC-28</strain>
    </source>
</reference>
<feature type="region of interest" description="Disordered" evidence="1">
    <location>
        <begin position="268"/>
        <end position="289"/>
    </location>
</feature>
<evidence type="ECO:0000313" key="3">
    <source>
        <dbReference type="EMBL" id="PAP78424.1"/>
    </source>
</evidence>
<feature type="region of interest" description="Disordered" evidence="1">
    <location>
        <begin position="92"/>
        <end position="146"/>
    </location>
</feature>
<name>A0A271J5R9_9BACT</name>
<feature type="compositionally biased region" description="Basic and acidic residues" evidence="1">
    <location>
        <begin position="97"/>
        <end position="146"/>
    </location>
</feature>
<dbReference type="AlphaFoldDB" id="A0A271J5R9"/>
<organism evidence="3 4">
    <name type="scientific">Rubrivirga marina</name>
    <dbReference type="NCBI Taxonomy" id="1196024"/>
    <lineage>
        <taxon>Bacteria</taxon>
        <taxon>Pseudomonadati</taxon>
        <taxon>Rhodothermota</taxon>
        <taxon>Rhodothermia</taxon>
        <taxon>Rhodothermales</taxon>
        <taxon>Rubricoccaceae</taxon>
        <taxon>Rubrivirga</taxon>
    </lineage>
</organism>
<dbReference type="RefSeq" id="WP_095512104.1">
    <property type="nucleotide sequence ID" value="NZ_MQWD01000001.1"/>
</dbReference>
<feature type="signal peptide" evidence="2">
    <location>
        <begin position="1"/>
        <end position="24"/>
    </location>
</feature>
<keyword evidence="4" id="KW-1185">Reference proteome</keyword>
<accession>A0A271J5R9</accession>
<gene>
    <name evidence="3" type="ORF">BSZ37_19340</name>
</gene>
<sequence>MTRLPDRLHCLGVAVLIGLGVAFAADAQTPEHAGLDARLDRLTQGLDLTAEQTSSLEDLAERYADAERADLWAAAADVSSILTDAQIDQLQQAAEARGAERREGRGERGQRRAERRARPDGERPTRGRRQRADRPYGDRGERVQLTEEQRDALRAIRSDARERIEALVTQFRAGDLSEDQFVARTKALRDEAVRQSVAALPAEAAQRLGERLQQRDAETAAREAALDLTEAQKATFQSRMLDRVREGRPDLHPYLDENGQFDRDALREAQRERREAARAEREALRERADPLLTDEQKAIVAVHRALTGGERGREVGRRVRPGPRGK</sequence>